<dbReference type="PANTHER" id="PTHR43725">
    <property type="entry name" value="UDP-GLUCOSE 4-EPIMERASE"/>
    <property type="match status" value="1"/>
</dbReference>
<evidence type="ECO:0000259" key="7">
    <source>
        <dbReference type="Pfam" id="PF01370"/>
    </source>
</evidence>
<evidence type="ECO:0000256" key="3">
    <source>
        <dbReference type="ARBA" id="ARBA00018569"/>
    </source>
</evidence>
<keyword evidence="4" id="KW-0299">Galactose metabolism</keyword>
<evidence type="ECO:0000256" key="2">
    <source>
        <dbReference type="ARBA" id="ARBA00007637"/>
    </source>
</evidence>
<evidence type="ECO:0000313" key="9">
    <source>
        <dbReference type="Proteomes" id="UP000325218"/>
    </source>
</evidence>
<evidence type="ECO:0000313" key="8">
    <source>
        <dbReference type="EMBL" id="TYA11479.1"/>
    </source>
</evidence>
<dbReference type="OrthoDB" id="9771073at2"/>
<organism evidence="8 9">
    <name type="scientific">Paenibacillus faecis</name>
    <dbReference type="NCBI Taxonomy" id="862114"/>
    <lineage>
        <taxon>Bacteria</taxon>
        <taxon>Bacillati</taxon>
        <taxon>Bacillota</taxon>
        <taxon>Bacilli</taxon>
        <taxon>Bacillales</taxon>
        <taxon>Paenibacillaceae</taxon>
        <taxon>Paenibacillus</taxon>
    </lineage>
</organism>
<dbReference type="SUPFAM" id="SSF51735">
    <property type="entry name" value="NAD(P)-binding Rossmann-fold domains"/>
    <property type="match status" value="1"/>
</dbReference>
<accession>A0A5D0CN65</accession>
<dbReference type="PANTHER" id="PTHR43725:SF53">
    <property type="entry name" value="UDP-ARABINOSE 4-EPIMERASE 1"/>
    <property type="match status" value="1"/>
</dbReference>
<protein>
    <recommendedName>
        <fullName evidence="3">UDP-glucose 4-epimerase</fullName>
    </recommendedName>
    <alternativeName>
        <fullName evidence="6">Galactowaldenase</fullName>
    </alternativeName>
    <alternativeName>
        <fullName evidence="5">UDP-galactose 4-epimerase</fullName>
    </alternativeName>
</protein>
<evidence type="ECO:0000256" key="5">
    <source>
        <dbReference type="ARBA" id="ARBA00031367"/>
    </source>
</evidence>
<comment type="caution">
    <text evidence="8">The sequence shown here is derived from an EMBL/GenBank/DDBJ whole genome shotgun (WGS) entry which is preliminary data.</text>
</comment>
<feature type="domain" description="NAD-dependent epimerase/dehydratase" evidence="7">
    <location>
        <begin position="4"/>
        <end position="234"/>
    </location>
</feature>
<dbReference type="Gene3D" id="3.40.50.720">
    <property type="entry name" value="NAD(P)-binding Rossmann-like Domain"/>
    <property type="match status" value="1"/>
</dbReference>
<sequence>MMKVLVTGGAGFIGSHTVKLLREQGYQVVVVDRLAEAAMPGRDESVSFYQLDLVSEQLEGVFETERPDCVIHLAAQISVQRSLKDPCQDAENNIMGTIHLLMQCVRFGVKKLVFASSAAVYGTPESIPIQETDNTDPQSFYGVSKLVAERYIHSFAVQYGLDYVILRYANVYGFKTTRSGEDGVITAFVERILSGQPLEIFGSGEQTRDFVHVQDVAHANVLAIRNGSRDIINISGGGGISLLEIVGLLRELSGVEPALHFLPPQSGDIDHSVMCNRKAAEQLNWMPYYTLRDGLHTLLRHEAQYKTGLHLQPPGTCQPKLTGISSM</sequence>
<dbReference type="Pfam" id="PF01370">
    <property type="entry name" value="Epimerase"/>
    <property type="match status" value="1"/>
</dbReference>
<evidence type="ECO:0000256" key="1">
    <source>
        <dbReference type="ARBA" id="ARBA00004947"/>
    </source>
</evidence>
<dbReference type="InterPro" id="IPR001509">
    <property type="entry name" value="Epimerase_deHydtase"/>
</dbReference>
<comment type="similarity">
    <text evidence="2">Belongs to the NAD(P)-dependent epimerase/dehydratase family.</text>
</comment>
<dbReference type="EMBL" id="VSDO01000004">
    <property type="protein sequence ID" value="TYA11479.1"/>
    <property type="molecule type" value="Genomic_DNA"/>
</dbReference>
<keyword evidence="9" id="KW-1185">Reference proteome</keyword>
<gene>
    <name evidence="8" type="ORF">FRY98_20255</name>
</gene>
<proteinExistence type="inferred from homology"/>
<comment type="pathway">
    <text evidence="1">Carbohydrate metabolism; galactose metabolism.</text>
</comment>
<dbReference type="Proteomes" id="UP000325218">
    <property type="component" value="Unassembled WGS sequence"/>
</dbReference>
<evidence type="ECO:0000256" key="6">
    <source>
        <dbReference type="ARBA" id="ARBA00033067"/>
    </source>
</evidence>
<keyword evidence="4" id="KW-0119">Carbohydrate metabolism</keyword>
<dbReference type="GO" id="GO:0006012">
    <property type="term" value="P:galactose metabolic process"/>
    <property type="evidence" value="ECO:0007669"/>
    <property type="project" value="UniProtKB-KW"/>
</dbReference>
<name>A0A5D0CN65_9BACL</name>
<dbReference type="Gene3D" id="3.90.25.10">
    <property type="entry name" value="UDP-galactose 4-epimerase, domain 1"/>
    <property type="match status" value="1"/>
</dbReference>
<reference evidence="8 9" key="1">
    <citation type="submission" date="2019-08" db="EMBL/GenBank/DDBJ databases">
        <title>Genome sequencing of Paenibacillus faecis DSM 23593(T).</title>
        <authorList>
            <person name="Kook J.-K."/>
            <person name="Park S.-N."/>
            <person name="Lim Y.K."/>
        </authorList>
    </citation>
    <scope>NUCLEOTIDE SEQUENCE [LARGE SCALE GENOMIC DNA]</scope>
    <source>
        <strain evidence="8 9">DSM 23593</strain>
    </source>
</reference>
<dbReference type="RefSeq" id="WP_148455354.1">
    <property type="nucleotide sequence ID" value="NZ_VSDO01000004.1"/>
</dbReference>
<dbReference type="InterPro" id="IPR036291">
    <property type="entry name" value="NAD(P)-bd_dom_sf"/>
</dbReference>
<dbReference type="AlphaFoldDB" id="A0A5D0CN65"/>
<evidence type="ECO:0000256" key="4">
    <source>
        <dbReference type="ARBA" id="ARBA00023144"/>
    </source>
</evidence>